<comment type="caution">
    <text evidence="8">The sequence shown here is derived from an EMBL/GenBank/DDBJ whole genome shotgun (WGS) entry which is preliminary data.</text>
</comment>
<proteinExistence type="inferred from homology"/>
<organism evidence="8 9">
    <name type="scientific">Rhodococcoides trifolii</name>
    <dbReference type="NCBI Taxonomy" id="908250"/>
    <lineage>
        <taxon>Bacteria</taxon>
        <taxon>Bacillati</taxon>
        <taxon>Actinomycetota</taxon>
        <taxon>Actinomycetes</taxon>
        <taxon>Mycobacteriales</taxon>
        <taxon>Nocardiaceae</taxon>
        <taxon>Rhodococcoides</taxon>
    </lineage>
</organism>
<evidence type="ECO:0000259" key="7">
    <source>
        <dbReference type="Pfam" id="PF00296"/>
    </source>
</evidence>
<accession>A0A917CNR3</accession>
<dbReference type="InterPro" id="IPR011251">
    <property type="entry name" value="Luciferase-like_dom"/>
</dbReference>
<dbReference type="InterPro" id="IPR051260">
    <property type="entry name" value="Diverse_substr_monoxygenases"/>
</dbReference>
<dbReference type="Gene3D" id="3.20.20.30">
    <property type="entry name" value="Luciferase-like domain"/>
    <property type="match status" value="1"/>
</dbReference>
<keyword evidence="1 6" id="KW-0285">Flavoprotein</keyword>
<dbReference type="PANTHER" id="PTHR30011">
    <property type="entry name" value="ALKANESULFONATE MONOOXYGENASE-RELATED"/>
    <property type="match status" value="1"/>
</dbReference>
<dbReference type="GO" id="GO:0016705">
    <property type="term" value="F:oxidoreductase activity, acting on paired donors, with incorporation or reduction of molecular oxygen"/>
    <property type="evidence" value="ECO:0007669"/>
    <property type="project" value="InterPro"/>
</dbReference>
<feature type="binding site" evidence="6">
    <location>
        <position position="53"/>
    </location>
    <ligand>
        <name>FMN</name>
        <dbReference type="ChEBI" id="CHEBI:58210"/>
    </ligand>
</feature>
<dbReference type="GO" id="GO:0004497">
    <property type="term" value="F:monooxygenase activity"/>
    <property type="evidence" value="ECO:0007669"/>
    <property type="project" value="UniProtKB-KW"/>
</dbReference>
<feature type="binding site" evidence="6">
    <location>
        <position position="81"/>
    </location>
    <ligand>
        <name>FMN</name>
        <dbReference type="ChEBI" id="CHEBI:58210"/>
    </ligand>
</feature>
<keyword evidence="3" id="KW-0560">Oxidoreductase</keyword>
<feature type="domain" description="Luciferase-like" evidence="7">
    <location>
        <begin position="27"/>
        <end position="291"/>
    </location>
</feature>
<evidence type="ECO:0000313" key="9">
    <source>
        <dbReference type="Proteomes" id="UP000654257"/>
    </source>
</evidence>
<dbReference type="InterPro" id="IPR036661">
    <property type="entry name" value="Luciferase-like_sf"/>
</dbReference>
<dbReference type="AlphaFoldDB" id="A0A917CNR3"/>
<dbReference type="SUPFAM" id="SSF51679">
    <property type="entry name" value="Bacterial luciferase-like"/>
    <property type="match status" value="1"/>
</dbReference>
<evidence type="ECO:0000256" key="5">
    <source>
        <dbReference type="ARBA" id="ARBA00033748"/>
    </source>
</evidence>
<reference evidence="8" key="2">
    <citation type="submission" date="2020-09" db="EMBL/GenBank/DDBJ databases">
        <authorList>
            <person name="Sun Q."/>
            <person name="Sedlacek I."/>
        </authorList>
    </citation>
    <scope>NUCLEOTIDE SEQUENCE</scope>
    <source>
        <strain evidence="8">CCM 7905</strain>
    </source>
</reference>
<evidence type="ECO:0000256" key="4">
    <source>
        <dbReference type="ARBA" id="ARBA00023033"/>
    </source>
</evidence>
<evidence type="ECO:0000313" key="8">
    <source>
        <dbReference type="EMBL" id="GGF94248.1"/>
    </source>
</evidence>
<evidence type="ECO:0000256" key="1">
    <source>
        <dbReference type="ARBA" id="ARBA00022630"/>
    </source>
</evidence>
<dbReference type="PANTHER" id="PTHR30011:SF16">
    <property type="entry name" value="C2H2 FINGER DOMAIN TRANSCRIPTION FACTOR (EUROFUNG)-RELATED"/>
    <property type="match status" value="1"/>
</dbReference>
<protein>
    <submittedName>
        <fullName evidence="8">FMNH2-utilizing oxygenase</fullName>
    </submittedName>
</protein>
<keyword evidence="9" id="KW-1185">Reference proteome</keyword>
<dbReference type="Pfam" id="PF00296">
    <property type="entry name" value="Bac_luciferase"/>
    <property type="match status" value="1"/>
</dbReference>
<gene>
    <name evidence="8" type="ORF">GCM10007304_05050</name>
</gene>
<keyword evidence="2 6" id="KW-0288">FMN</keyword>
<evidence type="ECO:0000256" key="2">
    <source>
        <dbReference type="ARBA" id="ARBA00022643"/>
    </source>
</evidence>
<reference evidence="8" key="1">
    <citation type="journal article" date="2014" name="Int. J. Syst. Evol. Microbiol.">
        <title>Complete genome sequence of Corynebacterium casei LMG S-19264T (=DSM 44701T), isolated from a smear-ripened cheese.</title>
        <authorList>
            <consortium name="US DOE Joint Genome Institute (JGI-PGF)"/>
            <person name="Walter F."/>
            <person name="Albersmeier A."/>
            <person name="Kalinowski J."/>
            <person name="Ruckert C."/>
        </authorList>
    </citation>
    <scope>NUCLEOTIDE SEQUENCE</scope>
    <source>
        <strain evidence="8">CCM 7905</strain>
    </source>
</reference>
<dbReference type="RefSeq" id="WP_188543114.1">
    <property type="nucleotide sequence ID" value="NZ_BMCU01000001.1"/>
</dbReference>
<dbReference type="Proteomes" id="UP000654257">
    <property type="component" value="Unassembled WGS sequence"/>
</dbReference>
<evidence type="ECO:0000256" key="3">
    <source>
        <dbReference type="ARBA" id="ARBA00023002"/>
    </source>
</evidence>
<sequence>MSTLAIELTGTGAHPQAWRRKDSRAEELFGGRYWVDVAQAAERAGAHLLFVPDAFDGRSLDAVAIAARVATSTSTLGLVPTVTVTHTEPFHVSKAIATVDIASLGRAGWQVEVSEGAEPAALVGRKDAQNPASLWQEAGEAAEVVTRLWDSWEDNAEIRDESTNRFVDRDKLHYIDFEGEFFSVKGPSITPRSPQGQPPIAVRVTGPESAAFAAAHADIVRIRAASLEEAAVVTARVRRAVVAQGRDPQNVRILLDIDILVGDDAAADVAQLEEWAGQVFEADTVTFVGNGEALSDLVASVDISVADGVTLRPLTLSTLLALPSGTTTAGTLRDHLGLDRPANQYAI</sequence>
<dbReference type="EMBL" id="BMCU01000001">
    <property type="protein sequence ID" value="GGF94248.1"/>
    <property type="molecule type" value="Genomic_DNA"/>
</dbReference>
<name>A0A917CNR3_9NOCA</name>
<keyword evidence="4" id="KW-0503">Monooxygenase</keyword>
<dbReference type="PIRSF" id="PIRSF000337">
    <property type="entry name" value="NTA_MOA"/>
    <property type="match status" value="1"/>
</dbReference>
<comment type="similarity">
    <text evidence="5">Belongs to the NtaA/SnaA/DszA monooxygenase family.</text>
</comment>
<dbReference type="InterPro" id="IPR016215">
    <property type="entry name" value="NTA_MOA"/>
</dbReference>
<evidence type="ECO:0000256" key="6">
    <source>
        <dbReference type="PIRSR" id="PIRSR000337-1"/>
    </source>
</evidence>